<protein>
    <submittedName>
        <fullName evidence="1">Uncharacterized protein</fullName>
    </submittedName>
</protein>
<proteinExistence type="predicted"/>
<dbReference type="AlphaFoldDB" id="A0A484U2B8"/>
<gene>
    <name evidence="1" type="ORF">RAN3_2505</name>
</gene>
<reference evidence="1" key="1">
    <citation type="submission" date="2019-03" db="EMBL/GenBank/DDBJ databases">
        <authorList>
            <person name="Danneels B."/>
        </authorList>
    </citation>
    <scope>NUCLEOTIDE SEQUENCE</scope>
</reference>
<organism evidence="1">
    <name type="scientific">plant metagenome</name>
    <dbReference type="NCBI Taxonomy" id="1297885"/>
    <lineage>
        <taxon>unclassified sequences</taxon>
        <taxon>metagenomes</taxon>
        <taxon>organismal metagenomes</taxon>
    </lineage>
</organism>
<dbReference type="EMBL" id="CAADIO010000004">
    <property type="protein sequence ID" value="VFR81017.1"/>
    <property type="molecule type" value="Genomic_DNA"/>
</dbReference>
<name>A0A484U2B8_9ZZZZ</name>
<evidence type="ECO:0000313" key="1">
    <source>
        <dbReference type="EMBL" id="VFR81017.1"/>
    </source>
</evidence>
<sequence length="68" mass="7257">MPVVYDAGREQVNSAAAYGEVSGLNIQQHVWLSIFSAAMADPNLNENQAAAFADRGLPLALARLEELA</sequence>
<accession>A0A484U2B8</accession>